<organism evidence="2 3">
    <name type="scientific">Bremerella alba</name>
    <dbReference type="NCBI Taxonomy" id="980252"/>
    <lineage>
        <taxon>Bacteria</taxon>
        <taxon>Pseudomonadati</taxon>
        <taxon>Planctomycetota</taxon>
        <taxon>Planctomycetia</taxon>
        <taxon>Pirellulales</taxon>
        <taxon>Pirellulaceae</taxon>
        <taxon>Bremerella</taxon>
    </lineage>
</organism>
<dbReference type="RefSeq" id="WP_207399359.1">
    <property type="nucleotide sequence ID" value="NZ_JABRWO010000025.1"/>
</dbReference>
<dbReference type="AlphaFoldDB" id="A0A7V8VAM9"/>
<comment type="caution">
    <text evidence="2">The sequence shown here is derived from an EMBL/GenBank/DDBJ whole genome shotgun (WGS) entry which is preliminary data.</text>
</comment>
<dbReference type="EMBL" id="JABRWO010000025">
    <property type="protein sequence ID" value="MBA2118006.1"/>
    <property type="molecule type" value="Genomic_DNA"/>
</dbReference>
<protein>
    <submittedName>
        <fullName evidence="2">Uncharacterized protein</fullName>
    </submittedName>
</protein>
<evidence type="ECO:0000313" key="3">
    <source>
        <dbReference type="Proteomes" id="UP000551616"/>
    </source>
</evidence>
<feature type="transmembrane region" description="Helical" evidence="1">
    <location>
        <begin position="34"/>
        <end position="53"/>
    </location>
</feature>
<keyword evidence="1" id="KW-1133">Transmembrane helix</keyword>
<feature type="transmembrane region" description="Helical" evidence="1">
    <location>
        <begin position="90"/>
        <end position="109"/>
    </location>
</feature>
<keyword evidence="1" id="KW-0812">Transmembrane</keyword>
<proteinExistence type="predicted"/>
<sequence>MHAPADKLASRNQWPKLSASLVWLRDLTLGRHPLVLWLINAAILLLLAGWIVWDARFSSTWDHLEFQLGWTEDGSDLDEFANSLAAQWKIFVLGFMVIVGAVSLGMLTFGITMGSRGHRALSSWMVFLSLACCWLGLMNSWDELIWAGKRLRIDSHVAAFQSIAQSLNQDWPKVDGQRESLGPFMAYPSGKAKTLILLTTPPMAQTGPTFSSIERSDAGGIRFQLSGSERGAWLEWHPSGDQPESFVGGLLEPHHLMRSVSLGEGWFLVSYDQAAQVS</sequence>
<evidence type="ECO:0000313" key="2">
    <source>
        <dbReference type="EMBL" id="MBA2118006.1"/>
    </source>
</evidence>
<accession>A0A7V8VAM9</accession>
<keyword evidence="3" id="KW-1185">Reference proteome</keyword>
<reference evidence="2 3" key="1">
    <citation type="submission" date="2020-05" db="EMBL/GenBank/DDBJ databases">
        <title>Bremerella alba sp. nov., a novel planctomycete isolated from the surface of the macroalga Fucus spiralis.</title>
        <authorList>
            <person name="Godinho O."/>
            <person name="Botelho R."/>
            <person name="Albuquerque L."/>
            <person name="Wiegand S."/>
            <person name="Da Costa M.S."/>
            <person name="Lobo-Da-Cunha A."/>
            <person name="Jogler C."/>
            <person name="Lage O.M."/>
        </authorList>
    </citation>
    <scope>NUCLEOTIDE SEQUENCE [LARGE SCALE GENOMIC DNA]</scope>
    <source>
        <strain evidence="2 3">FF15</strain>
    </source>
</reference>
<dbReference type="Proteomes" id="UP000551616">
    <property type="component" value="Unassembled WGS sequence"/>
</dbReference>
<gene>
    <name evidence="2" type="ORF">HOV93_52140</name>
</gene>
<keyword evidence="1" id="KW-0472">Membrane</keyword>
<evidence type="ECO:0000256" key="1">
    <source>
        <dbReference type="SAM" id="Phobius"/>
    </source>
</evidence>
<feature type="transmembrane region" description="Helical" evidence="1">
    <location>
        <begin position="121"/>
        <end position="141"/>
    </location>
</feature>
<name>A0A7V8VAM9_9BACT</name>